<comment type="catalytic activity">
    <reaction evidence="9">
        <text>a D-hexose + ATP = a D-hexose 6-phosphate + ADP + H(+)</text>
        <dbReference type="Rhea" id="RHEA:22740"/>
        <dbReference type="ChEBI" id="CHEBI:4194"/>
        <dbReference type="ChEBI" id="CHEBI:15378"/>
        <dbReference type="ChEBI" id="CHEBI:30616"/>
        <dbReference type="ChEBI" id="CHEBI:229467"/>
        <dbReference type="ChEBI" id="CHEBI:456216"/>
        <dbReference type="EC" id="2.7.1.1"/>
    </reaction>
    <physiologicalReaction direction="left-to-right" evidence="9">
        <dbReference type="Rhea" id="RHEA:22741"/>
    </physiologicalReaction>
</comment>
<comment type="similarity">
    <text evidence="3 11">Belongs to the hexokinase family.</text>
</comment>
<dbReference type="InterPro" id="IPR022672">
    <property type="entry name" value="Hexokinase_N"/>
</dbReference>
<evidence type="ECO:0000256" key="10">
    <source>
        <dbReference type="ARBA" id="ARBA00047905"/>
    </source>
</evidence>
<organism evidence="14 15">
    <name type="scientific">Coccomyxa subellipsoidea</name>
    <dbReference type="NCBI Taxonomy" id="248742"/>
    <lineage>
        <taxon>Eukaryota</taxon>
        <taxon>Viridiplantae</taxon>
        <taxon>Chlorophyta</taxon>
        <taxon>core chlorophytes</taxon>
        <taxon>Trebouxiophyceae</taxon>
        <taxon>Trebouxiophyceae incertae sedis</taxon>
        <taxon>Coccomyxaceae</taxon>
        <taxon>Coccomyxa</taxon>
    </lineage>
</organism>
<dbReference type="Pfam" id="PF00349">
    <property type="entry name" value="Hexokinase_1"/>
    <property type="match status" value="1"/>
</dbReference>
<comment type="pathway">
    <text evidence="1">Carbohydrate degradation; glycolysis; D-glyceraldehyde 3-phosphate and glycerone phosphate from D-glucose: step 1/4.</text>
</comment>
<sequence length="450" mass="48786">MAQYRSSLLLPEDRLLKIRDDFIKEAQAGLRGENSSCLMMASMMDVLPNGEETGDFFAVDIGGTNFRVILVSLSESRGEVARFEMEDFAIPEEYFSCHADRLFDLLADSLVSFAKRHGFSGKKTAPVGFCFSFPVNQTAVDAGTMIKLTKKFDNEGFVGCDPVQMLQQAIQRFKAPFKVVALLNDSVGTLAGACYEDPNAKVGVILGTGTNACYVEQVAKIGTLAKGATSRPRMVVNTEWGNFTAASLPITQADREMDETTPNAGEYHFEKMVSGMYMGEVARRIILQLAEDAQLFGPSVPDELRVPWALSTPALSKIAEDDSWVLSGTAQILADDLHLPASRCTYSACSTVKEVCLMVSRRSAALVAACLAGLLRHIGRDGSHGGMQATTVAVDGGLFEHFDAYRGFLRDYLDLLLTPEVSAMVQLKRIRDASSMGSAYLAAAVTASPE</sequence>
<accession>A0ABR2YYH5</accession>
<evidence type="ECO:0000256" key="1">
    <source>
        <dbReference type="ARBA" id="ARBA00004888"/>
    </source>
</evidence>
<dbReference type="PRINTS" id="PR00475">
    <property type="entry name" value="HEXOKINASE"/>
</dbReference>
<evidence type="ECO:0000256" key="11">
    <source>
        <dbReference type="RuleBase" id="RU362007"/>
    </source>
</evidence>
<keyword evidence="5 11" id="KW-0547">Nucleotide-binding</keyword>
<evidence type="ECO:0000256" key="5">
    <source>
        <dbReference type="ARBA" id="ARBA00022741"/>
    </source>
</evidence>
<keyword evidence="6 11" id="KW-0418">Kinase</keyword>
<dbReference type="Gene3D" id="3.30.420.40">
    <property type="match status" value="1"/>
</dbReference>
<feature type="domain" description="Hexokinase N-terminal" evidence="12">
    <location>
        <begin position="3"/>
        <end position="195"/>
    </location>
</feature>
<evidence type="ECO:0000256" key="9">
    <source>
        <dbReference type="ARBA" id="ARBA00044613"/>
    </source>
</evidence>
<keyword evidence="8 11" id="KW-0324">Glycolysis</keyword>
<dbReference type="InterPro" id="IPR022673">
    <property type="entry name" value="Hexokinase_C"/>
</dbReference>
<gene>
    <name evidence="14" type="ORF">WJX75_006056</name>
</gene>
<dbReference type="PANTHER" id="PTHR19443">
    <property type="entry name" value="HEXOKINASE"/>
    <property type="match status" value="1"/>
</dbReference>
<proteinExistence type="inferred from homology"/>
<evidence type="ECO:0000256" key="8">
    <source>
        <dbReference type="ARBA" id="ARBA00023152"/>
    </source>
</evidence>
<evidence type="ECO:0000256" key="2">
    <source>
        <dbReference type="ARBA" id="ARBA00005028"/>
    </source>
</evidence>
<comment type="catalytic activity">
    <reaction evidence="10">
        <text>D-fructose + ATP = D-fructose 6-phosphate + ADP + H(+)</text>
        <dbReference type="Rhea" id="RHEA:16125"/>
        <dbReference type="ChEBI" id="CHEBI:15378"/>
        <dbReference type="ChEBI" id="CHEBI:30616"/>
        <dbReference type="ChEBI" id="CHEBI:37721"/>
        <dbReference type="ChEBI" id="CHEBI:61527"/>
        <dbReference type="ChEBI" id="CHEBI:456216"/>
        <dbReference type="EC" id="2.7.1.1"/>
    </reaction>
    <physiologicalReaction direction="left-to-right" evidence="10">
        <dbReference type="Rhea" id="RHEA:16126"/>
    </physiologicalReaction>
</comment>
<feature type="domain" description="Hexokinase C-terminal" evidence="13">
    <location>
        <begin position="201"/>
        <end position="443"/>
    </location>
</feature>
<comment type="pathway">
    <text evidence="2">Carbohydrate metabolism; hexose metabolism.</text>
</comment>
<comment type="caution">
    <text evidence="14">The sequence shown here is derived from an EMBL/GenBank/DDBJ whole genome shotgun (WGS) entry which is preliminary data.</text>
</comment>
<name>A0ABR2YYH5_9CHLO</name>
<dbReference type="Proteomes" id="UP001491310">
    <property type="component" value="Unassembled WGS sequence"/>
</dbReference>
<dbReference type="PANTHER" id="PTHR19443:SF16">
    <property type="entry name" value="HEXOKINASE TYPE 1-RELATED"/>
    <property type="match status" value="1"/>
</dbReference>
<evidence type="ECO:0000259" key="13">
    <source>
        <dbReference type="Pfam" id="PF03727"/>
    </source>
</evidence>
<dbReference type="EC" id="2.7.1.-" evidence="11"/>
<evidence type="ECO:0000256" key="6">
    <source>
        <dbReference type="ARBA" id="ARBA00022777"/>
    </source>
</evidence>
<dbReference type="SUPFAM" id="SSF53067">
    <property type="entry name" value="Actin-like ATPase domain"/>
    <property type="match status" value="2"/>
</dbReference>
<dbReference type="InterPro" id="IPR043129">
    <property type="entry name" value="ATPase_NBD"/>
</dbReference>
<evidence type="ECO:0000259" key="12">
    <source>
        <dbReference type="Pfam" id="PF00349"/>
    </source>
</evidence>
<evidence type="ECO:0000256" key="4">
    <source>
        <dbReference type="ARBA" id="ARBA00022679"/>
    </source>
</evidence>
<keyword evidence="15" id="KW-1185">Reference proteome</keyword>
<protein>
    <recommendedName>
        <fullName evidence="11">Phosphotransferase</fullName>
        <ecNumber evidence="11">2.7.1.-</ecNumber>
    </recommendedName>
</protein>
<dbReference type="Gene3D" id="3.40.367.20">
    <property type="match status" value="1"/>
</dbReference>
<keyword evidence="7 11" id="KW-0067">ATP-binding</keyword>
<evidence type="ECO:0000256" key="3">
    <source>
        <dbReference type="ARBA" id="ARBA00009225"/>
    </source>
</evidence>
<dbReference type="Pfam" id="PF03727">
    <property type="entry name" value="Hexokinase_2"/>
    <property type="match status" value="1"/>
</dbReference>
<dbReference type="PROSITE" id="PS51748">
    <property type="entry name" value="HEXOKINASE_2"/>
    <property type="match status" value="1"/>
</dbReference>
<evidence type="ECO:0000313" key="15">
    <source>
        <dbReference type="Proteomes" id="UP001491310"/>
    </source>
</evidence>
<keyword evidence="4 11" id="KW-0808">Transferase</keyword>
<dbReference type="EMBL" id="JALJOT010000003">
    <property type="protein sequence ID" value="KAK9916707.1"/>
    <property type="molecule type" value="Genomic_DNA"/>
</dbReference>
<evidence type="ECO:0000313" key="14">
    <source>
        <dbReference type="EMBL" id="KAK9916707.1"/>
    </source>
</evidence>
<dbReference type="InterPro" id="IPR001312">
    <property type="entry name" value="Hexokinase"/>
</dbReference>
<reference evidence="14 15" key="1">
    <citation type="journal article" date="2024" name="Nat. Commun.">
        <title>Phylogenomics reveals the evolutionary origins of lichenization in chlorophyte algae.</title>
        <authorList>
            <person name="Puginier C."/>
            <person name="Libourel C."/>
            <person name="Otte J."/>
            <person name="Skaloud P."/>
            <person name="Haon M."/>
            <person name="Grisel S."/>
            <person name="Petersen M."/>
            <person name="Berrin J.G."/>
            <person name="Delaux P.M."/>
            <person name="Dal Grande F."/>
            <person name="Keller J."/>
        </authorList>
    </citation>
    <scope>NUCLEOTIDE SEQUENCE [LARGE SCALE GENOMIC DNA]</scope>
    <source>
        <strain evidence="14 15">SAG 216-7</strain>
    </source>
</reference>
<evidence type="ECO:0000256" key="7">
    <source>
        <dbReference type="ARBA" id="ARBA00022840"/>
    </source>
</evidence>